<dbReference type="InterPro" id="IPR011527">
    <property type="entry name" value="ABC1_TM_dom"/>
</dbReference>
<dbReference type="PROSITE" id="PS50929">
    <property type="entry name" value="ABC_TM1F"/>
    <property type="match status" value="1"/>
</dbReference>
<dbReference type="InterPro" id="IPR017871">
    <property type="entry name" value="ABC_transporter-like_CS"/>
</dbReference>
<dbReference type="PANTHER" id="PTHR43394">
    <property type="entry name" value="ATP-DEPENDENT PERMEASE MDL1, MITOCHONDRIAL"/>
    <property type="match status" value="1"/>
</dbReference>
<dbReference type="PROSITE" id="PS50893">
    <property type="entry name" value="ABC_TRANSPORTER_2"/>
    <property type="match status" value="1"/>
</dbReference>
<dbReference type="FunFam" id="3.40.50.300:FF:000287">
    <property type="entry name" value="Multidrug ABC transporter ATP-binding protein"/>
    <property type="match status" value="1"/>
</dbReference>
<dbReference type="Gene3D" id="3.40.50.300">
    <property type="entry name" value="P-loop containing nucleotide triphosphate hydrolases"/>
    <property type="match status" value="1"/>
</dbReference>
<dbReference type="SMART" id="SM00382">
    <property type="entry name" value="AAA"/>
    <property type="match status" value="1"/>
</dbReference>
<evidence type="ECO:0000313" key="12">
    <source>
        <dbReference type="Proteomes" id="UP000324209"/>
    </source>
</evidence>
<feature type="domain" description="ABC transporter" evidence="9">
    <location>
        <begin position="447"/>
        <end position="680"/>
    </location>
</feature>
<dbReference type="OrthoDB" id="341671at2"/>
<evidence type="ECO:0000256" key="7">
    <source>
        <dbReference type="ARBA" id="ARBA00023136"/>
    </source>
</evidence>
<dbReference type="GO" id="GO:0005524">
    <property type="term" value="F:ATP binding"/>
    <property type="evidence" value="ECO:0007669"/>
    <property type="project" value="UniProtKB-KW"/>
</dbReference>
<dbReference type="PANTHER" id="PTHR43394:SF1">
    <property type="entry name" value="ATP-BINDING CASSETTE SUB-FAMILY B MEMBER 10, MITOCHONDRIAL"/>
    <property type="match status" value="1"/>
</dbReference>
<evidence type="ECO:0000256" key="1">
    <source>
        <dbReference type="ARBA" id="ARBA00004651"/>
    </source>
</evidence>
<evidence type="ECO:0000256" key="8">
    <source>
        <dbReference type="SAM" id="Phobius"/>
    </source>
</evidence>
<dbReference type="GO" id="GO:0005886">
    <property type="term" value="C:plasma membrane"/>
    <property type="evidence" value="ECO:0007669"/>
    <property type="project" value="UniProtKB-SubCell"/>
</dbReference>
<feature type="transmembrane region" description="Helical" evidence="8">
    <location>
        <begin position="255"/>
        <end position="288"/>
    </location>
</feature>
<evidence type="ECO:0000259" key="9">
    <source>
        <dbReference type="PROSITE" id="PS50893"/>
    </source>
</evidence>
<dbReference type="CDD" id="cd18544">
    <property type="entry name" value="ABC_6TM_TmrA_like"/>
    <property type="match status" value="1"/>
</dbReference>
<protein>
    <submittedName>
        <fullName evidence="11">ABC transporter ATP-binding protein</fullName>
    </submittedName>
</protein>
<keyword evidence="4" id="KW-0547">Nucleotide-binding</keyword>
<feature type="transmembrane region" description="Helical" evidence="8">
    <location>
        <begin position="24"/>
        <end position="46"/>
    </location>
</feature>
<evidence type="ECO:0000313" key="11">
    <source>
        <dbReference type="EMBL" id="QEN09864.1"/>
    </source>
</evidence>
<name>A0A5C1QTI2_9SPIO</name>
<evidence type="ECO:0000256" key="2">
    <source>
        <dbReference type="ARBA" id="ARBA00022448"/>
    </source>
</evidence>
<keyword evidence="2" id="KW-0813">Transport</keyword>
<dbReference type="InterPro" id="IPR027417">
    <property type="entry name" value="P-loop_NTPase"/>
</dbReference>
<evidence type="ECO:0000256" key="6">
    <source>
        <dbReference type="ARBA" id="ARBA00022989"/>
    </source>
</evidence>
<feature type="transmembrane region" description="Helical" evidence="8">
    <location>
        <begin position="349"/>
        <end position="371"/>
    </location>
</feature>
<dbReference type="GO" id="GO:0016887">
    <property type="term" value="F:ATP hydrolysis activity"/>
    <property type="evidence" value="ECO:0007669"/>
    <property type="project" value="InterPro"/>
</dbReference>
<dbReference type="InterPro" id="IPR003439">
    <property type="entry name" value="ABC_transporter-like_ATP-bd"/>
</dbReference>
<dbReference type="CDD" id="cd03254">
    <property type="entry name" value="ABCC_Glucan_exporter_like"/>
    <property type="match status" value="1"/>
</dbReference>
<dbReference type="AlphaFoldDB" id="A0A5C1QTI2"/>
<evidence type="ECO:0000256" key="5">
    <source>
        <dbReference type="ARBA" id="ARBA00022840"/>
    </source>
</evidence>
<keyword evidence="7 8" id="KW-0472">Membrane</keyword>
<organism evidence="11 12">
    <name type="scientific">Oceanispirochaeta crateris</name>
    <dbReference type="NCBI Taxonomy" id="2518645"/>
    <lineage>
        <taxon>Bacteria</taxon>
        <taxon>Pseudomonadati</taxon>
        <taxon>Spirochaetota</taxon>
        <taxon>Spirochaetia</taxon>
        <taxon>Spirochaetales</taxon>
        <taxon>Spirochaetaceae</taxon>
        <taxon>Oceanispirochaeta</taxon>
    </lineage>
</organism>
<dbReference type="Pfam" id="PF00664">
    <property type="entry name" value="ABC_membrane"/>
    <property type="match status" value="1"/>
</dbReference>
<proteinExistence type="predicted"/>
<dbReference type="InterPro" id="IPR036640">
    <property type="entry name" value="ABC1_TM_sf"/>
</dbReference>
<evidence type="ECO:0000259" key="10">
    <source>
        <dbReference type="PROSITE" id="PS50929"/>
    </source>
</evidence>
<dbReference type="SUPFAM" id="SSF52540">
    <property type="entry name" value="P-loop containing nucleoside triphosphate hydrolases"/>
    <property type="match status" value="1"/>
</dbReference>
<sequence length="692" mass="78584">MNGKEIDSRIIKKLMRFTKKYRHWFIMAMAALILSTVAELMLPIILQQSIDKNIIARWTWLDSSIENSEELIRNHDVFKSEDGRYFILESELKSLSSSQRTQFQEEGMLALESWYVFPKENIPKQQFESTIAFVPLDSEMTAIPHSQLKTLDQGDYRSIRAFDIHILKKRAWQYFFLLSMILLFTFLQIFSMSWTSQGVMKDIRTTMLSHVMKQSLSYLGETPIGSLVSRITSDVETINEFFTSVTISILKDLAIMAGVLITLFFLNPILAVITLCTVPPVLVATFIFRKMARGAFRRQRHWISRVNGFLSEHVSGMEVIQIFGREKETRHQFGNDNEELLKASMSEMYVFAVFRPLIDLFTSLSLGIVIYTGANMLNHHILSLGILIAFIDLIQKFYRPVMDMSEKFSIMQSAMAGGERIFAMLENKNVIPDDGSIIPEGRLKGKIEFKDVCFSYRKGEPVIKNLSFTAEPGETIAIVGYTGSGKTTIASLATRLWDVDSGQILMDDIPLTDYSLPWLRRSIQSVQQDVFLFSGTIRDNILLGSPIEDAQLQKAAEMVQADQFIKKLENAYDTELQERGKNLSGGQKQLLSFARAVAHNPAVLILDEATANIDTETEKLIQKAMDNLLIGRTSLVIAHRISTIMRADRILVLTEGQLAESGTHEELLAKEGLYYKLYNYQYASSDAEDTLG</sequence>
<dbReference type="InterPro" id="IPR039421">
    <property type="entry name" value="Type_1_exporter"/>
</dbReference>
<gene>
    <name evidence="11" type="ORF">EXM22_05015</name>
</gene>
<keyword evidence="12" id="KW-1185">Reference proteome</keyword>
<dbReference type="SUPFAM" id="SSF90123">
    <property type="entry name" value="ABC transporter transmembrane region"/>
    <property type="match status" value="1"/>
</dbReference>
<dbReference type="KEGG" id="ock:EXM22_05015"/>
<reference evidence="11 12" key="1">
    <citation type="submission" date="2019-02" db="EMBL/GenBank/DDBJ databases">
        <title>Complete Genome Sequence and Methylome Analysis of free living Spirochaetas.</title>
        <authorList>
            <person name="Fomenkov A."/>
            <person name="Dubinina G."/>
            <person name="Leshcheva N."/>
            <person name="Mikheeva N."/>
            <person name="Grabovich M."/>
            <person name="Vincze T."/>
            <person name="Roberts R.J."/>
        </authorList>
    </citation>
    <scope>NUCLEOTIDE SEQUENCE [LARGE SCALE GENOMIC DNA]</scope>
    <source>
        <strain evidence="11 12">K2</strain>
    </source>
</reference>
<dbReference type="Pfam" id="PF00005">
    <property type="entry name" value="ABC_tran"/>
    <property type="match status" value="1"/>
</dbReference>
<comment type="subcellular location">
    <subcellularLocation>
        <location evidence="1">Cell membrane</location>
        <topology evidence="1">Multi-pass membrane protein</topology>
    </subcellularLocation>
</comment>
<dbReference type="GO" id="GO:0015421">
    <property type="term" value="F:ABC-type oligopeptide transporter activity"/>
    <property type="evidence" value="ECO:0007669"/>
    <property type="project" value="TreeGrafter"/>
</dbReference>
<dbReference type="PROSITE" id="PS00211">
    <property type="entry name" value="ABC_TRANSPORTER_1"/>
    <property type="match status" value="1"/>
</dbReference>
<feature type="transmembrane region" description="Helical" evidence="8">
    <location>
        <begin position="174"/>
        <end position="194"/>
    </location>
</feature>
<keyword evidence="3 8" id="KW-0812">Transmembrane</keyword>
<keyword evidence="5 11" id="KW-0067">ATP-binding</keyword>
<accession>A0A5C1QTI2</accession>
<keyword evidence="6 8" id="KW-1133">Transmembrane helix</keyword>
<dbReference type="EMBL" id="CP036150">
    <property type="protein sequence ID" value="QEN09864.1"/>
    <property type="molecule type" value="Genomic_DNA"/>
</dbReference>
<evidence type="ECO:0000256" key="4">
    <source>
        <dbReference type="ARBA" id="ARBA00022741"/>
    </source>
</evidence>
<dbReference type="Gene3D" id="1.20.1560.10">
    <property type="entry name" value="ABC transporter type 1, transmembrane domain"/>
    <property type="match status" value="1"/>
</dbReference>
<dbReference type="Proteomes" id="UP000324209">
    <property type="component" value="Chromosome"/>
</dbReference>
<feature type="domain" description="ABC transmembrane type-1" evidence="10">
    <location>
        <begin position="171"/>
        <end position="413"/>
    </location>
</feature>
<evidence type="ECO:0000256" key="3">
    <source>
        <dbReference type="ARBA" id="ARBA00022692"/>
    </source>
</evidence>
<dbReference type="InterPro" id="IPR003593">
    <property type="entry name" value="AAA+_ATPase"/>
</dbReference>